<name>X1W1J5_9ZZZZ</name>
<sequence length="78" mass="8927">MSISVDVLSAPEEIKDISQLDPKKYGVIVSSGYKKGLLLPDLEGVDTVEYQIEITRRKAGIYPGEKVKLYRFEVKRYY</sequence>
<evidence type="ECO:0000259" key="1">
    <source>
        <dbReference type="PROSITE" id="PS51112"/>
    </source>
</evidence>
<dbReference type="Pfam" id="PF01871">
    <property type="entry name" value="AMMECR1"/>
    <property type="match status" value="1"/>
</dbReference>
<dbReference type="AlphaFoldDB" id="X1W1J5"/>
<organism evidence="2">
    <name type="scientific">marine sediment metagenome</name>
    <dbReference type="NCBI Taxonomy" id="412755"/>
    <lineage>
        <taxon>unclassified sequences</taxon>
        <taxon>metagenomes</taxon>
        <taxon>ecological metagenomes</taxon>
    </lineage>
</organism>
<protein>
    <recommendedName>
        <fullName evidence="1">AMMECR1 domain-containing protein</fullName>
    </recommendedName>
</protein>
<dbReference type="InterPro" id="IPR036071">
    <property type="entry name" value="AMMECR1_dom_sf"/>
</dbReference>
<dbReference type="SUPFAM" id="SSF143447">
    <property type="entry name" value="AMMECR1-like"/>
    <property type="match status" value="1"/>
</dbReference>
<reference evidence="2" key="1">
    <citation type="journal article" date="2014" name="Front. Microbiol.">
        <title>High frequency of phylogenetically diverse reductive dehalogenase-homologous genes in deep subseafloor sedimentary metagenomes.</title>
        <authorList>
            <person name="Kawai M."/>
            <person name="Futagami T."/>
            <person name="Toyoda A."/>
            <person name="Takaki Y."/>
            <person name="Nishi S."/>
            <person name="Hori S."/>
            <person name="Arai W."/>
            <person name="Tsubouchi T."/>
            <person name="Morono Y."/>
            <person name="Uchiyama I."/>
            <person name="Ito T."/>
            <person name="Fujiyama A."/>
            <person name="Inagaki F."/>
            <person name="Takami H."/>
        </authorList>
    </citation>
    <scope>NUCLEOTIDE SEQUENCE</scope>
    <source>
        <strain evidence="2">Expedition CK06-06</strain>
    </source>
</reference>
<feature type="domain" description="AMMECR1" evidence="1">
    <location>
        <begin position="1"/>
        <end position="78"/>
    </location>
</feature>
<dbReference type="InterPro" id="IPR027485">
    <property type="entry name" value="AMMECR1_N"/>
</dbReference>
<dbReference type="InterPro" id="IPR002733">
    <property type="entry name" value="AMMECR1_domain"/>
</dbReference>
<comment type="caution">
    <text evidence="2">The sequence shown here is derived from an EMBL/GenBank/DDBJ whole genome shotgun (WGS) entry which is preliminary data.</text>
</comment>
<gene>
    <name evidence="2" type="ORF">S12H4_57269</name>
</gene>
<dbReference type="Gene3D" id="3.30.700.20">
    <property type="entry name" value="Hypothetical protein ph0010, domain 1"/>
    <property type="match status" value="1"/>
</dbReference>
<dbReference type="EMBL" id="BARW01037006">
    <property type="protein sequence ID" value="GAJ22065.1"/>
    <property type="molecule type" value="Genomic_DNA"/>
</dbReference>
<accession>X1W1J5</accession>
<evidence type="ECO:0000313" key="2">
    <source>
        <dbReference type="EMBL" id="GAJ22065.1"/>
    </source>
</evidence>
<dbReference type="Gene3D" id="3.30.1490.150">
    <property type="entry name" value="Hypothetical protein ph0010, domain 2"/>
    <property type="match status" value="1"/>
</dbReference>
<proteinExistence type="predicted"/>
<dbReference type="PROSITE" id="PS51112">
    <property type="entry name" value="AMMECR1"/>
    <property type="match status" value="1"/>
</dbReference>